<dbReference type="RefSeq" id="WP_010030649.1">
    <property type="nucleotide sequence ID" value="NZ_CP009693.1"/>
</dbReference>
<dbReference type="KEGG" id="ftv:CH67_303"/>
<comment type="caution">
    <text evidence="1">The sequence shown here is derived from an EMBL/GenBank/DDBJ whole genome shotgun (WGS) entry which is preliminary data.</text>
</comment>
<accession>A0A0B3VRN9</accession>
<dbReference type="AlphaFoldDB" id="A0A0B3VRN9"/>
<reference evidence="1" key="1">
    <citation type="submission" date="2019-08" db="EMBL/GenBank/DDBJ databases">
        <authorList>
            <person name="Busch A."/>
        </authorList>
    </citation>
    <scope>NUCLEOTIDE SEQUENCE</scope>
    <source>
        <strain evidence="1">15T0085</strain>
    </source>
</reference>
<dbReference type="KEGG" id="ftz:CH68_40"/>
<dbReference type="KEGG" id="ftc:DA46_690"/>
<reference evidence="1" key="2">
    <citation type="submission" date="2020-02" db="EMBL/GenBank/DDBJ databases">
        <title>Using affinity propagation clustering for identifying bacterial clades and subclades with whole-genome sequences of Francisella tularensis.</title>
        <authorList>
            <person name="Homeier-Bachmann T."/>
            <person name="Abdel-Glil M.Y."/>
            <person name="Hackbart A."/>
            <person name="Hotzel H."/>
            <person name="Tomaso H."/>
        </authorList>
    </citation>
    <scope>NUCLEOTIDE SEQUENCE</scope>
    <source>
        <strain evidence="1">15T0085</strain>
    </source>
</reference>
<dbReference type="HOGENOM" id="CLU_3007705_0_0_6"/>
<dbReference type="Gene3D" id="1.10.3660.10">
    <property type="entry name" value="6-phosphogluconate dehydrogenase C-terminal like domain"/>
    <property type="match status" value="1"/>
</dbReference>
<name>A0A0B3VRN9_FRATU</name>
<evidence type="ECO:0000313" key="1">
    <source>
        <dbReference type="EMBL" id="NDS68922.1"/>
    </source>
</evidence>
<sequence>MIVEFAEFVNSNAKKVSEGDKQTFIENFKAVKEWMGDFAPQSYKNTYKLLLKKKGY</sequence>
<organism evidence="1">
    <name type="scientific">Francisella tularensis subsp. holarctica</name>
    <dbReference type="NCBI Taxonomy" id="119857"/>
    <lineage>
        <taxon>Bacteria</taxon>
        <taxon>Pseudomonadati</taxon>
        <taxon>Pseudomonadota</taxon>
        <taxon>Gammaproteobacteria</taxon>
        <taxon>Thiotrichales</taxon>
        <taxon>Francisellaceae</taxon>
        <taxon>Francisella</taxon>
    </lineage>
</organism>
<gene>
    <name evidence="1" type="ORF">FWI86_07915</name>
</gene>
<dbReference type="EMBL" id="JAAGJP010000060">
    <property type="protein sequence ID" value="NDS68922.1"/>
    <property type="molecule type" value="Genomic_DNA"/>
</dbReference>
<protein>
    <submittedName>
        <fullName evidence="1">Prephenate dehydrogenase</fullName>
    </submittedName>
</protein>
<proteinExistence type="predicted"/>